<reference evidence="1 2" key="1">
    <citation type="journal article" date="2021" name="J. Hered.">
        <title>A chromosome-level genome assembly of the parasitoid wasp, Cotesia glomerata (Hymenoptera: Braconidae).</title>
        <authorList>
            <person name="Pinto B.J."/>
            <person name="Weis J.J."/>
            <person name="Gamble T."/>
            <person name="Ode P.J."/>
            <person name="Paul R."/>
            <person name="Zaspel J.M."/>
        </authorList>
    </citation>
    <scope>NUCLEOTIDE SEQUENCE [LARGE SCALE GENOMIC DNA]</scope>
    <source>
        <strain evidence="1">CgM1</strain>
    </source>
</reference>
<evidence type="ECO:0000313" key="2">
    <source>
        <dbReference type="Proteomes" id="UP000826195"/>
    </source>
</evidence>
<comment type="caution">
    <text evidence="1">The sequence shown here is derived from an EMBL/GenBank/DDBJ whole genome shotgun (WGS) entry which is preliminary data.</text>
</comment>
<dbReference type="EMBL" id="JAHXZJ010002609">
    <property type="protein sequence ID" value="KAH0541083.1"/>
    <property type="molecule type" value="Genomic_DNA"/>
</dbReference>
<accession>A0AAV7I595</accession>
<organism evidence="1 2">
    <name type="scientific">Cotesia glomerata</name>
    <name type="common">Lepidopteran parasitic wasp</name>
    <name type="synonym">Apanteles glomeratus</name>
    <dbReference type="NCBI Taxonomy" id="32391"/>
    <lineage>
        <taxon>Eukaryota</taxon>
        <taxon>Metazoa</taxon>
        <taxon>Ecdysozoa</taxon>
        <taxon>Arthropoda</taxon>
        <taxon>Hexapoda</taxon>
        <taxon>Insecta</taxon>
        <taxon>Pterygota</taxon>
        <taxon>Neoptera</taxon>
        <taxon>Endopterygota</taxon>
        <taxon>Hymenoptera</taxon>
        <taxon>Apocrita</taxon>
        <taxon>Ichneumonoidea</taxon>
        <taxon>Braconidae</taxon>
        <taxon>Microgastrinae</taxon>
        <taxon>Cotesia</taxon>
    </lineage>
</organism>
<gene>
    <name evidence="1" type="ORF">KQX54_021012</name>
</gene>
<name>A0AAV7I595_COTGL</name>
<proteinExistence type="predicted"/>
<dbReference type="Proteomes" id="UP000826195">
    <property type="component" value="Unassembled WGS sequence"/>
</dbReference>
<sequence>MGNECQARSLLPSTYILHHTTPVPPCSHVQDTHSTVTVLVPSILIGYEIFKKCFTTLISRNQTEAQPVEEIKFSCEENNETKETCGPSTICEAQEKFNCQMMQPSQQIPYVIHCEGYKKVYVFTFDSDDLPVEISRELNIQNGNFNCKKYEAQDEVQEVMMLLIDKVLNNLSSRNDCQSDELLSINPISPNTVLTQENINQLKYLYNQSRIYKLKPASKIPLLLKSYKQKQFYKN</sequence>
<evidence type="ECO:0000313" key="1">
    <source>
        <dbReference type="EMBL" id="KAH0541083.1"/>
    </source>
</evidence>
<dbReference type="AlphaFoldDB" id="A0AAV7I595"/>
<keyword evidence="2" id="KW-1185">Reference proteome</keyword>
<protein>
    <submittedName>
        <fullName evidence="1">Uncharacterized protein</fullName>
    </submittedName>
</protein>